<feature type="domain" description="SCP2" evidence="5">
    <location>
        <begin position="25"/>
        <end position="114"/>
    </location>
</feature>
<dbReference type="Gene3D" id="3.40.50.300">
    <property type="entry name" value="P-loop containing nucleotide triphosphate hydrolases"/>
    <property type="match status" value="1"/>
</dbReference>
<feature type="domain" description="Sulfotransferase" evidence="4">
    <location>
        <begin position="218"/>
        <end position="410"/>
    </location>
</feature>
<evidence type="ECO:0000256" key="1">
    <source>
        <dbReference type="ARBA" id="ARBA00005771"/>
    </source>
</evidence>
<dbReference type="EMBL" id="CAXAMN010029127">
    <property type="protein sequence ID" value="CAK9118794.1"/>
    <property type="molecule type" value="Genomic_DNA"/>
</dbReference>
<comment type="similarity">
    <text evidence="1">Belongs to the sulfotransferase 1 family.</text>
</comment>
<dbReference type="InterPro" id="IPR003033">
    <property type="entry name" value="SCP2_sterol-bd_dom"/>
</dbReference>
<dbReference type="SUPFAM" id="SSF52540">
    <property type="entry name" value="P-loop containing nucleoside triphosphate hydrolases"/>
    <property type="match status" value="1"/>
</dbReference>
<gene>
    <name evidence="6" type="ORF">CCMP2556_LOCUS55789</name>
</gene>
<dbReference type="SUPFAM" id="SSF55718">
    <property type="entry name" value="SCP-like"/>
    <property type="match status" value="1"/>
</dbReference>
<feature type="transmembrane region" description="Helical" evidence="3">
    <location>
        <begin position="502"/>
        <end position="523"/>
    </location>
</feature>
<keyword evidence="3" id="KW-0812">Transmembrane</keyword>
<keyword evidence="3" id="KW-1133">Transmembrane helix</keyword>
<evidence type="ECO:0000259" key="4">
    <source>
        <dbReference type="Pfam" id="PF00685"/>
    </source>
</evidence>
<keyword evidence="7" id="KW-1185">Reference proteome</keyword>
<dbReference type="Pfam" id="PF02036">
    <property type="entry name" value="SCP2"/>
    <property type="match status" value="1"/>
</dbReference>
<protein>
    <recommendedName>
        <fullName evidence="8">SCP2 domain-containing protein</fullName>
    </recommendedName>
</protein>
<keyword evidence="3" id="KW-0472">Membrane</keyword>
<name>A0ABP0T2A2_9DINO</name>
<dbReference type="Proteomes" id="UP001642484">
    <property type="component" value="Unassembled WGS sequence"/>
</dbReference>
<evidence type="ECO:0000256" key="2">
    <source>
        <dbReference type="ARBA" id="ARBA00022679"/>
    </source>
</evidence>
<evidence type="ECO:0000259" key="5">
    <source>
        <dbReference type="Pfam" id="PF02036"/>
    </source>
</evidence>
<sequence>MAVLAGDGLLCRPLLASVDEALEKYGESLVRQCGYVYQFHLKDGGERGNFTLDLKNGRGSLRVGYDPRADVFISMLDEDMVALGKGTLSIFNALRDGRLQIKGDQLASQVLVDVMQRIERTKRNDVPKAVPQSDESTKMWRFGAVLCFLVIVVLAICIVNPWEIHRSAGGPREMEILAHMSQGNLWKLNNGIVKKMNTFTMKAFKTLFPMKKAVDVIPSDVFLVGSLGTGTTWLSHIMHGLRSGGSMSFEDIWEVVAWYDSLAAKNVLSFQTNYAPRLFMSHRIRGMLPTNARYVVLMRDPLQVVQSQYDFFCNSSWAELAGLKRAEMHPLLFTPTTFASVTSNEFWLHILSWYTCCWKNPEVLWITYEDFVDDPASQIRMLGKFLQHPPGAELLKKLVHQSSRSFMLEHESKFDCHSLLDQFDVFQLKDGSRARLPRVADDASMQVDSRIVQLLEVRWTRIVTPVTGFKSYAEMRTAIQQRALPGGAYGWTQSGSNATSHLLFVMLLLLGLLAAFIGLQPTLSRSLATRLWILARTHYRRTMSHFSDSKTGMKHFASILHAVRICQVFFQYHKAHAYSKESG</sequence>
<dbReference type="Pfam" id="PF00685">
    <property type="entry name" value="Sulfotransfer_1"/>
    <property type="match status" value="1"/>
</dbReference>
<proteinExistence type="inferred from homology"/>
<evidence type="ECO:0000313" key="6">
    <source>
        <dbReference type="EMBL" id="CAK9118794.1"/>
    </source>
</evidence>
<feature type="transmembrane region" description="Helical" evidence="3">
    <location>
        <begin position="142"/>
        <end position="162"/>
    </location>
</feature>
<organism evidence="6 7">
    <name type="scientific">Durusdinium trenchii</name>
    <dbReference type="NCBI Taxonomy" id="1381693"/>
    <lineage>
        <taxon>Eukaryota</taxon>
        <taxon>Sar</taxon>
        <taxon>Alveolata</taxon>
        <taxon>Dinophyceae</taxon>
        <taxon>Suessiales</taxon>
        <taxon>Symbiodiniaceae</taxon>
        <taxon>Durusdinium</taxon>
    </lineage>
</organism>
<keyword evidence="2" id="KW-0808">Transferase</keyword>
<reference evidence="6 7" key="1">
    <citation type="submission" date="2024-02" db="EMBL/GenBank/DDBJ databases">
        <authorList>
            <person name="Chen Y."/>
            <person name="Shah S."/>
            <person name="Dougan E. K."/>
            <person name="Thang M."/>
            <person name="Chan C."/>
        </authorList>
    </citation>
    <scope>NUCLEOTIDE SEQUENCE [LARGE SCALE GENOMIC DNA]</scope>
</reference>
<comment type="caution">
    <text evidence="6">The sequence shown here is derived from an EMBL/GenBank/DDBJ whole genome shotgun (WGS) entry which is preliminary data.</text>
</comment>
<accession>A0ABP0T2A2</accession>
<evidence type="ECO:0000313" key="7">
    <source>
        <dbReference type="Proteomes" id="UP001642484"/>
    </source>
</evidence>
<dbReference type="InterPro" id="IPR027417">
    <property type="entry name" value="P-loop_NTPase"/>
</dbReference>
<dbReference type="InterPro" id="IPR000863">
    <property type="entry name" value="Sulfotransferase_dom"/>
</dbReference>
<dbReference type="Gene3D" id="3.30.1050.10">
    <property type="entry name" value="SCP2 sterol-binding domain"/>
    <property type="match status" value="1"/>
</dbReference>
<evidence type="ECO:0000256" key="3">
    <source>
        <dbReference type="SAM" id="Phobius"/>
    </source>
</evidence>
<dbReference type="PANTHER" id="PTHR11783">
    <property type="entry name" value="SULFOTRANSFERASE SULT"/>
    <property type="match status" value="1"/>
</dbReference>
<dbReference type="InterPro" id="IPR036527">
    <property type="entry name" value="SCP2_sterol-bd_dom_sf"/>
</dbReference>
<evidence type="ECO:0008006" key="8">
    <source>
        <dbReference type="Google" id="ProtNLM"/>
    </source>
</evidence>